<evidence type="ECO:0000256" key="5">
    <source>
        <dbReference type="ARBA" id="ARBA00022840"/>
    </source>
</evidence>
<evidence type="ECO:0000256" key="4">
    <source>
        <dbReference type="ARBA" id="ARBA00022741"/>
    </source>
</evidence>
<dbReference type="Proteomes" id="UP000569914">
    <property type="component" value="Unassembled WGS sequence"/>
</dbReference>
<accession>A0A7Y9I7V2</accession>
<keyword evidence="8 9" id="KW-0413">Isomerase</keyword>
<sequence length="203" mass="22290">MDNIPAWVVTTHDWAISVDEDHLEHIRQNPAIYAQGGLRHMMLEVLAYAADEATAAGRVGTATVTIRPDGSVSIRDDGRGTDTRRTPQGHIIRKPVMATRDVRFFDNPDRSVLPDGLPRWGMSVVAALSSTLIHQNRRASGGWIQTYHHGMPATELVEIADDGTTGTTVTFALETPTDTHRSLRPSDRSAFRSLRVSLDDAPS</sequence>
<keyword evidence="6" id="KW-0799">Topoisomerase</keyword>
<evidence type="ECO:0000256" key="2">
    <source>
        <dbReference type="ARBA" id="ARBA00010708"/>
    </source>
</evidence>
<comment type="catalytic activity">
    <reaction evidence="1">
        <text>ATP-dependent breakage, passage and rejoining of double-stranded DNA.</text>
        <dbReference type="EC" id="5.6.2.2"/>
    </reaction>
</comment>
<dbReference type="InterPro" id="IPR036890">
    <property type="entry name" value="HATPase_C_sf"/>
</dbReference>
<organism evidence="9 10">
    <name type="scientific">Microlunatus parietis</name>
    <dbReference type="NCBI Taxonomy" id="682979"/>
    <lineage>
        <taxon>Bacteria</taxon>
        <taxon>Bacillati</taxon>
        <taxon>Actinomycetota</taxon>
        <taxon>Actinomycetes</taxon>
        <taxon>Propionibacteriales</taxon>
        <taxon>Propionibacteriaceae</taxon>
        <taxon>Microlunatus</taxon>
    </lineage>
</organism>
<evidence type="ECO:0000313" key="9">
    <source>
        <dbReference type="EMBL" id="NYE71928.1"/>
    </source>
</evidence>
<reference evidence="9 10" key="1">
    <citation type="submission" date="2020-07" db="EMBL/GenBank/DDBJ databases">
        <title>Sequencing the genomes of 1000 actinobacteria strains.</title>
        <authorList>
            <person name="Klenk H.-P."/>
        </authorList>
    </citation>
    <scope>NUCLEOTIDE SEQUENCE [LARGE SCALE GENOMIC DNA]</scope>
    <source>
        <strain evidence="9 10">DSM 22083</strain>
    </source>
</reference>
<proteinExistence type="inferred from homology"/>
<dbReference type="GO" id="GO:0003918">
    <property type="term" value="F:DNA topoisomerase type II (double strand cut, ATP-hydrolyzing) activity"/>
    <property type="evidence" value="ECO:0007669"/>
    <property type="project" value="UniProtKB-EC"/>
</dbReference>
<dbReference type="RefSeq" id="WP_179752412.1">
    <property type="nucleotide sequence ID" value="NZ_JACCBU010000001.1"/>
</dbReference>
<comment type="similarity">
    <text evidence="2">Belongs to the type II topoisomerase GyrB family.</text>
</comment>
<dbReference type="EC" id="5.6.2.2" evidence="3"/>
<keyword evidence="7" id="KW-0238">DNA-binding</keyword>
<dbReference type="Gene3D" id="3.30.565.10">
    <property type="entry name" value="Histidine kinase-like ATPase, C-terminal domain"/>
    <property type="match status" value="1"/>
</dbReference>
<dbReference type="SUPFAM" id="SSF55874">
    <property type="entry name" value="ATPase domain of HSP90 chaperone/DNA topoisomerase II/histidine kinase"/>
    <property type="match status" value="1"/>
</dbReference>
<evidence type="ECO:0000256" key="8">
    <source>
        <dbReference type="ARBA" id="ARBA00023235"/>
    </source>
</evidence>
<dbReference type="GO" id="GO:0005524">
    <property type="term" value="F:ATP binding"/>
    <property type="evidence" value="ECO:0007669"/>
    <property type="project" value="UniProtKB-KW"/>
</dbReference>
<dbReference type="GO" id="GO:0003677">
    <property type="term" value="F:DNA binding"/>
    <property type="evidence" value="ECO:0007669"/>
    <property type="project" value="UniProtKB-KW"/>
</dbReference>
<evidence type="ECO:0000313" key="10">
    <source>
        <dbReference type="Proteomes" id="UP000569914"/>
    </source>
</evidence>
<keyword evidence="10" id="KW-1185">Reference proteome</keyword>
<evidence type="ECO:0000256" key="1">
    <source>
        <dbReference type="ARBA" id="ARBA00000185"/>
    </source>
</evidence>
<dbReference type="EMBL" id="JACCBU010000001">
    <property type="protein sequence ID" value="NYE71928.1"/>
    <property type="molecule type" value="Genomic_DNA"/>
</dbReference>
<comment type="caution">
    <text evidence="9">The sequence shown here is derived from an EMBL/GenBank/DDBJ whole genome shotgun (WGS) entry which is preliminary data.</text>
</comment>
<evidence type="ECO:0000256" key="7">
    <source>
        <dbReference type="ARBA" id="ARBA00023125"/>
    </source>
</evidence>
<dbReference type="PANTHER" id="PTHR45866">
    <property type="entry name" value="DNA GYRASE/TOPOISOMERASE SUBUNIT B"/>
    <property type="match status" value="1"/>
</dbReference>
<name>A0A7Y9I7V2_9ACTN</name>
<gene>
    <name evidence="9" type="ORF">BKA15_003257</name>
</gene>
<keyword evidence="4" id="KW-0547">Nucleotide-binding</keyword>
<protein>
    <recommendedName>
        <fullName evidence="3">DNA topoisomerase (ATP-hydrolyzing)</fullName>
        <ecNumber evidence="3">5.6.2.2</ecNumber>
    </recommendedName>
</protein>
<evidence type="ECO:0000256" key="3">
    <source>
        <dbReference type="ARBA" id="ARBA00012895"/>
    </source>
</evidence>
<keyword evidence="5" id="KW-0067">ATP-binding</keyword>
<dbReference type="PANTHER" id="PTHR45866:SF1">
    <property type="entry name" value="DNA GYRASE SUBUNIT B, MITOCHONDRIAL"/>
    <property type="match status" value="1"/>
</dbReference>
<evidence type="ECO:0000256" key="6">
    <source>
        <dbReference type="ARBA" id="ARBA00023029"/>
    </source>
</evidence>
<dbReference type="AlphaFoldDB" id="A0A7Y9I7V2"/>